<evidence type="ECO:0000256" key="4">
    <source>
        <dbReference type="ARBA" id="ARBA00016452"/>
    </source>
</evidence>
<evidence type="ECO:0000256" key="2">
    <source>
        <dbReference type="ARBA" id="ARBA00004429"/>
    </source>
</evidence>
<dbReference type="EMBL" id="BART01024330">
    <property type="protein sequence ID" value="GAH03217.1"/>
    <property type="molecule type" value="Genomic_DNA"/>
</dbReference>
<keyword evidence="9" id="KW-0201">Cytochrome c-type biogenesis</keyword>
<comment type="caution">
    <text evidence="13">The sequence shown here is derived from an EMBL/GenBank/DDBJ whole genome shotgun (WGS) entry which is preliminary data.</text>
</comment>
<evidence type="ECO:0000256" key="7">
    <source>
        <dbReference type="ARBA" id="ARBA00022519"/>
    </source>
</evidence>
<proteinExistence type="inferred from homology"/>
<keyword evidence="11 12" id="KW-0472">Membrane</keyword>
<dbReference type="InterPro" id="IPR003544">
    <property type="entry name" value="Cyt_c_biogenesis_CcmB"/>
</dbReference>
<organism evidence="13">
    <name type="scientific">marine sediment metagenome</name>
    <dbReference type="NCBI Taxonomy" id="412755"/>
    <lineage>
        <taxon>unclassified sequences</taxon>
        <taxon>metagenomes</taxon>
        <taxon>ecological metagenomes</taxon>
    </lineage>
</organism>
<dbReference type="GO" id="GO:0015232">
    <property type="term" value="F:heme transmembrane transporter activity"/>
    <property type="evidence" value="ECO:0007669"/>
    <property type="project" value="InterPro"/>
</dbReference>
<keyword evidence="10 12" id="KW-1133">Transmembrane helix</keyword>
<comment type="subcellular location">
    <subcellularLocation>
        <location evidence="2">Cell inner membrane</location>
        <topology evidence="2">Multi-pass membrane protein</topology>
    </subcellularLocation>
</comment>
<comment type="similarity">
    <text evidence="3">Belongs to the CcmB/CycW/HelB family.</text>
</comment>
<feature type="non-terminal residue" evidence="13">
    <location>
        <position position="215"/>
    </location>
</feature>
<evidence type="ECO:0000256" key="3">
    <source>
        <dbReference type="ARBA" id="ARBA00010544"/>
    </source>
</evidence>
<evidence type="ECO:0000256" key="5">
    <source>
        <dbReference type="ARBA" id="ARBA00022448"/>
    </source>
</evidence>
<evidence type="ECO:0000256" key="12">
    <source>
        <dbReference type="SAM" id="Phobius"/>
    </source>
</evidence>
<keyword evidence="5" id="KW-0813">Transport</keyword>
<evidence type="ECO:0000256" key="1">
    <source>
        <dbReference type="ARBA" id="ARBA00002442"/>
    </source>
</evidence>
<dbReference type="InterPro" id="IPR026031">
    <property type="entry name" value="Cyt_c_CcmB_bac"/>
</dbReference>
<dbReference type="PIRSF" id="PIRSF002764">
    <property type="entry name" value="CcmB"/>
    <property type="match status" value="1"/>
</dbReference>
<reference evidence="13" key="1">
    <citation type="journal article" date="2014" name="Front. Microbiol.">
        <title>High frequency of phylogenetically diverse reductive dehalogenase-homologous genes in deep subseafloor sedimentary metagenomes.</title>
        <authorList>
            <person name="Kawai M."/>
            <person name="Futagami T."/>
            <person name="Toyoda A."/>
            <person name="Takaki Y."/>
            <person name="Nishi S."/>
            <person name="Hori S."/>
            <person name="Arai W."/>
            <person name="Tsubouchi T."/>
            <person name="Morono Y."/>
            <person name="Uchiyama I."/>
            <person name="Ito T."/>
            <person name="Fujiyama A."/>
            <person name="Inagaki F."/>
            <person name="Takami H."/>
        </authorList>
    </citation>
    <scope>NUCLEOTIDE SEQUENCE</scope>
    <source>
        <strain evidence="13">Expedition CK06-06</strain>
    </source>
</reference>
<dbReference type="Pfam" id="PF03379">
    <property type="entry name" value="CcmB"/>
    <property type="match status" value="1"/>
</dbReference>
<evidence type="ECO:0000256" key="8">
    <source>
        <dbReference type="ARBA" id="ARBA00022692"/>
    </source>
</evidence>
<comment type="function">
    <text evidence="1">Required for the export of heme to the periplasm for the biogenesis of c-type cytochromes.</text>
</comment>
<keyword evidence="6" id="KW-1003">Cell membrane</keyword>
<feature type="transmembrane region" description="Helical" evidence="12">
    <location>
        <begin position="105"/>
        <end position="125"/>
    </location>
</feature>
<feature type="transmembrane region" description="Helical" evidence="12">
    <location>
        <begin position="164"/>
        <end position="185"/>
    </location>
</feature>
<dbReference type="GO" id="GO:0017004">
    <property type="term" value="P:cytochrome complex assembly"/>
    <property type="evidence" value="ECO:0007669"/>
    <property type="project" value="UniProtKB-KW"/>
</dbReference>
<keyword evidence="8 12" id="KW-0812">Transmembrane</keyword>
<dbReference type="PANTHER" id="PTHR30070:SF1">
    <property type="entry name" value="CYTOCHROME C BIOGENESIS B-RELATED"/>
    <property type="match status" value="1"/>
</dbReference>
<dbReference type="PRINTS" id="PR01414">
    <property type="entry name" value="CCMBBIOGNSIS"/>
</dbReference>
<evidence type="ECO:0000256" key="6">
    <source>
        <dbReference type="ARBA" id="ARBA00022475"/>
    </source>
</evidence>
<feature type="transmembrane region" description="Helical" evidence="12">
    <location>
        <begin position="131"/>
        <end position="152"/>
    </location>
</feature>
<evidence type="ECO:0000256" key="9">
    <source>
        <dbReference type="ARBA" id="ARBA00022748"/>
    </source>
</evidence>
<evidence type="ECO:0000256" key="10">
    <source>
        <dbReference type="ARBA" id="ARBA00022989"/>
    </source>
</evidence>
<protein>
    <recommendedName>
        <fullName evidence="4">Heme exporter protein B</fullName>
    </recommendedName>
</protein>
<accession>X1C760</accession>
<dbReference type="GO" id="GO:0005886">
    <property type="term" value="C:plasma membrane"/>
    <property type="evidence" value="ECO:0007669"/>
    <property type="project" value="UniProtKB-SubCell"/>
</dbReference>
<gene>
    <name evidence="13" type="ORF">S01H4_43991</name>
</gene>
<dbReference type="GO" id="GO:1903607">
    <property type="term" value="P:cytochrome c biosynthetic process"/>
    <property type="evidence" value="ECO:0007669"/>
    <property type="project" value="TreeGrafter"/>
</dbReference>
<evidence type="ECO:0000256" key="11">
    <source>
        <dbReference type="ARBA" id="ARBA00023136"/>
    </source>
</evidence>
<name>X1C760_9ZZZZ</name>
<dbReference type="PANTHER" id="PTHR30070">
    <property type="entry name" value="HEME EXPORTER PROTEIN B"/>
    <property type="match status" value="1"/>
</dbReference>
<sequence>MNTLRAAWLVALKDLQLELRTKEILTSTGLFAVLVVTLGSLAFYTDPVSSPDVAPGVLWISILFCGILLIGRSWALERENDAVFGLLLAPIPRASIYIGKTMSALVLLFAVELLLVPLCLIFFQIEPSGIMLPLLALVFLGSIGFVSTASLFSAVGIRTRARDLMLSVVVFPLVAPALLASAVATRELFAGATTAEILGWMRILGAFDLLFVGFG</sequence>
<keyword evidence="7" id="KW-0997">Cell inner membrane</keyword>
<dbReference type="AlphaFoldDB" id="X1C760"/>
<feature type="transmembrane region" description="Helical" evidence="12">
    <location>
        <begin position="56"/>
        <end position="76"/>
    </location>
</feature>
<evidence type="ECO:0000313" key="13">
    <source>
        <dbReference type="EMBL" id="GAH03217.1"/>
    </source>
</evidence>
<feature type="transmembrane region" description="Helical" evidence="12">
    <location>
        <begin position="24"/>
        <end position="44"/>
    </location>
</feature>